<dbReference type="Pfam" id="PF04335">
    <property type="entry name" value="VirB8"/>
    <property type="match status" value="1"/>
</dbReference>
<name>A0A1L5BJW4_SPHIB</name>
<dbReference type="RefSeq" id="WP_025771640.1">
    <property type="nucleotide sequence ID" value="NZ_CP013070.1"/>
</dbReference>
<dbReference type="KEGG" id="sinb:SIDU_00100"/>
<evidence type="ECO:0000256" key="3">
    <source>
        <dbReference type="ARBA" id="ARBA00022989"/>
    </source>
</evidence>
<comment type="subcellular location">
    <subcellularLocation>
        <location evidence="1">Membrane</location>
        <topology evidence="1">Single-pass membrane protein</topology>
    </subcellularLocation>
</comment>
<evidence type="ECO:0000256" key="1">
    <source>
        <dbReference type="ARBA" id="ARBA00004167"/>
    </source>
</evidence>
<feature type="region of interest" description="Disordered" evidence="5">
    <location>
        <begin position="231"/>
        <end position="258"/>
    </location>
</feature>
<dbReference type="Gene3D" id="3.10.450.230">
    <property type="entry name" value="VirB8 protein"/>
    <property type="match status" value="1"/>
</dbReference>
<dbReference type="NCBIfam" id="NF010446">
    <property type="entry name" value="PRK13872.1"/>
    <property type="match status" value="1"/>
</dbReference>
<dbReference type="SUPFAM" id="SSF54427">
    <property type="entry name" value="NTF2-like"/>
    <property type="match status" value="1"/>
</dbReference>
<keyword evidence="4" id="KW-0472">Membrane</keyword>
<sequence length="258" mass="28959">MIFRRAVQRYGQTPAPETPYQRAGQLWDERIGSARVQARNWRLMAFGTLALSSAMASGLIWQSLQSRVVPYVVEVDRLGEARAVSQAEADYRPTDPQIAYQLARFIENVRGVSLDPVLMRRNWLQAYDFASERGAIFLGEYARARQPFSRIGEQTASVQVTSVLRASNRSFQVKWTESEYERGSQAGSSRWTAILTIVTKVPRTADDLRRNPLGIYVDAIDWSREIEGDATQLRSAPSRTAAATAISNPSADRMEAQP</sequence>
<evidence type="ECO:0000256" key="2">
    <source>
        <dbReference type="ARBA" id="ARBA00022692"/>
    </source>
</evidence>
<keyword evidence="2" id="KW-0812">Transmembrane</keyword>
<dbReference type="InterPro" id="IPR007430">
    <property type="entry name" value="VirB8"/>
</dbReference>
<evidence type="ECO:0000256" key="4">
    <source>
        <dbReference type="ARBA" id="ARBA00023136"/>
    </source>
</evidence>
<dbReference type="Proteomes" id="UP000004550">
    <property type="component" value="Chromosome"/>
</dbReference>
<dbReference type="GO" id="GO:0016020">
    <property type="term" value="C:membrane"/>
    <property type="evidence" value="ECO:0007669"/>
    <property type="project" value="UniProtKB-SubCell"/>
</dbReference>
<evidence type="ECO:0000256" key="5">
    <source>
        <dbReference type="SAM" id="MobiDB-lite"/>
    </source>
</evidence>
<accession>A0A1L5BJW4</accession>
<dbReference type="CDD" id="cd16425">
    <property type="entry name" value="TrbF"/>
    <property type="match status" value="1"/>
</dbReference>
<evidence type="ECO:0000313" key="8">
    <source>
        <dbReference type="Proteomes" id="UP000004550"/>
    </source>
</evidence>
<organism evidence="7 8">
    <name type="scientific">Sphingobium indicum (strain DSM 16412 / CCM 7286 / MTCC 6364 / B90A)</name>
    <dbReference type="NCBI Taxonomy" id="861109"/>
    <lineage>
        <taxon>Bacteria</taxon>
        <taxon>Pseudomonadati</taxon>
        <taxon>Pseudomonadota</taxon>
        <taxon>Alphaproteobacteria</taxon>
        <taxon>Sphingomonadales</taxon>
        <taxon>Sphingomonadaceae</taxon>
        <taxon>Sphingobium</taxon>
    </lineage>
</organism>
<dbReference type="EMBL" id="CP013070">
    <property type="protein sequence ID" value="APL93067.1"/>
    <property type="molecule type" value="Genomic_DNA"/>
</dbReference>
<feature type="compositionally biased region" description="Low complexity" evidence="5">
    <location>
        <begin position="234"/>
        <end position="245"/>
    </location>
</feature>
<dbReference type="InterPro" id="IPR032710">
    <property type="entry name" value="NTF2-like_dom_sf"/>
</dbReference>
<evidence type="ECO:0000259" key="6">
    <source>
        <dbReference type="Pfam" id="PF04335"/>
    </source>
</evidence>
<gene>
    <name evidence="7" type="ORF">SIDU_00100</name>
</gene>
<evidence type="ECO:0000313" key="7">
    <source>
        <dbReference type="EMBL" id="APL93067.1"/>
    </source>
</evidence>
<feature type="domain" description="Bacterial virulence protein VirB8" evidence="6">
    <location>
        <begin position="22"/>
        <end position="225"/>
    </location>
</feature>
<reference evidence="7 8" key="1">
    <citation type="journal article" date="2012" name="J. Bacteriol.">
        <title>Genome sequence of Sphingobium indicum B90A, a hexachlorocyclohexane-degrading bacterium.</title>
        <authorList>
            <person name="Anand S."/>
            <person name="Sangwan N."/>
            <person name="Lata P."/>
            <person name="Kaur J."/>
            <person name="Dua A."/>
            <person name="Singh A.K."/>
            <person name="Verma M."/>
            <person name="Kaur J."/>
            <person name="Khurana J.P."/>
            <person name="Khurana P."/>
            <person name="Mathur S."/>
            <person name="Lal R."/>
        </authorList>
    </citation>
    <scope>NUCLEOTIDE SEQUENCE [LARGE SCALE GENOMIC DNA]</scope>
    <source>
        <strain evidence="8">DSM 16412 / CCM 7286 / MTCC 6364 / B90A</strain>
    </source>
</reference>
<dbReference type="AlphaFoldDB" id="A0A1L5BJW4"/>
<protein>
    <submittedName>
        <fullName evidence="7">Conjugal transfer protein TrbF</fullName>
    </submittedName>
</protein>
<keyword evidence="3" id="KW-1133">Transmembrane helix</keyword>
<dbReference type="InterPro" id="IPR035658">
    <property type="entry name" value="TrbF"/>
</dbReference>
<proteinExistence type="predicted"/>